<dbReference type="Proteomes" id="UP001138500">
    <property type="component" value="Unassembled WGS sequence"/>
</dbReference>
<organism evidence="1 2">
    <name type="scientific">Teratosphaeria destructans</name>
    <dbReference type="NCBI Taxonomy" id="418781"/>
    <lineage>
        <taxon>Eukaryota</taxon>
        <taxon>Fungi</taxon>
        <taxon>Dikarya</taxon>
        <taxon>Ascomycota</taxon>
        <taxon>Pezizomycotina</taxon>
        <taxon>Dothideomycetes</taxon>
        <taxon>Dothideomycetidae</taxon>
        <taxon>Mycosphaerellales</taxon>
        <taxon>Teratosphaeriaceae</taxon>
        <taxon>Teratosphaeria</taxon>
    </lineage>
</organism>
<proteinExistence type="predicted"/>
<protein>
    <submittedName>
        <fullName evidence="1">Uncharacterized protein</fullName>
    </submittedName>
</protein>
<accession>A0A9W7W0N8</accession>
<dbReference type="OrthoDB" id="4133832at2759"/>
<dbReference type="AlphaFoldDB" id="A0A9W7W0N8"/>
<evidence type="ECO:0000313" key="1">
    <source>
        <dbReference type="EMBL" id="KAH9825997.1"/>
    </source>
</evidence>
<reference evidence="1 2" key="2">
    <citation type="journal article" date="2021" name="Curr. Genet.">
        <title>Genetic response to nitrogen starvation in the aggressive Eucalyptus foliar pathogen Teratosphaeria destructans.</title>
        <authorList>
            <person name="Havenga M."/>
            <person name="Wingfield B.D."/>
            <person name="Wingfield M.J."/>
            <person name="Dreyer L.L."/>
            <person name="Roets F."/>
            <person name="Aylward J."/>
        </authorList>
    </citation>
    <scope>NUCLEOTIDE SEQUENCE [LARGE SCALE GENOMIC DNA]</scope>
    <source>
        <strain evidence="1">CMW44962</strain>
    </source>
</reference>
<keyword evidence="2" id="KW-1185">Reference proteome</keyword>
<dbReference type="EMBL" id="RIBY02002045">
    <property type="protein sequence ID" value="KAH9825997.1"/>
    <property type="molecule type" value="Genomic_DNA"/>
</dbReference>
<name>A0A9W7W0N8_9PEZI</name>
<evidence type="ECO:0000313" key="2">
    <source>
        <dbReference type="Proteomes" id="UP001138500"/>
    </source>
</evidence>
<comment type="caution">
    <text evidence="1">The sequence shown here is derived from an EMBL/GenBank/DDBJ whole genome shotgun (WGS) entry which is preliminary data.</text>
</comment>
<reference evidence="1 2" key="1">
    <citation type="journal article" date="2018" name="IMA Fungus">
        <title>IMA Genome-F 10: Nine draft genome sequences of Claviceps purpurea s.lat., including C. arundinis, C. humidiphila, and C. cf. spartinae, pseudomolecules for the pitch canker pathogen Fusarium circinatum, draft genome of Davidsoniella eucalypti, Grosmannia galeiformis, Quambalaria eucalypti, and Teratosphaeria destructans.</title>
        <authorList>
            <person name="Wingfield B.D."/>
            <person name="Liu M."/>
            <person name="Nguyen H.D."/>
            <person name="Lane F.A."/>
            <person name="Morgan S.W."/>
            <person name="De Vos L."/>
            <person name="Wilken P.M."/>
            <person name="Duong T.A."/>
            <person name="Aylward J."/>
            <person name="Coetzee M.P."/>
            <person name="Dadej K."/>
            <person name="De Beer Z.W."/>
            <person name="Findlay W."/>
            <person name="Havenga M."/>
            <person name="Kolarik M."/>
            <person name="Menzies J.G."/>
            <person name="Naidoo K."/>
            <person name="Pochopski O."/>
            <person name="Shoukouhi P."/>
            <person name="Santana Q.C."/>
            <person name="Seifert K.A."/>
            <person name="Soal N."/>
            <person name="Steenkamp E.T."/>
            <person name="Tatham C.T."/>
            <person name="van der Nest M.A."/>
            <person name="Wingfield M.J."/>
        </authorList>
    </citation>
    <scope>NUCLEOTIDE SEQUENCE [LARGE SCALE GENOMIC DNA]</scope>
    <source>
        <strain evidence="1">CMW44962</strain>
    </source>
</reference>
<gene>
    <name evidence="1" type="ORF">Tdes44962_MAKER03780</name>
</gene>
<sequence>MGGLWYRRKPAPSHPAIAQHCPLMDLPSELRNMIWTSIAQSFDTFSVQRIDLRDHRPQRPSLIRVCKQIKSEFPGIFYAEVPRFATVMHAHIDNFDAEQLMWSMKHMSRPALRLIQLITGNYVRFNKAGTCRQDLDMGWFASDKHFETDYRIEYA</sequence>